<protein>
    <submittedName>
        <fullName evidence="1">Uncharacterized protein</fullName>
    </submittedName>
</protein>
<dbReference type="AlphaFoldDB" id="A0A6C0DB85"/>
<sequence length="118" mass="14285">MEEKKEFHYVLSMGDYKLEDTIKKINHITFFISRYRKYTHTLSFDKALTEKEAIIEVEKWLSQEATEEYYNKIKDNLFFREYKCYGNNPIKGELLTDCKYLEEITYISYNHITFDCGS</sequence>
<organism evidence="1">
    <name type="scientific">viral metagenome</name>
    <dbReference type="NCBI Taxonomy" id="1070528"/>
    <lineage>
        <taxon>unclassified sequences</taxon>
        <taxon>metagenomes</taxon>
        <taxon>organismal metagenomes</taxon>
    </lineage>
</organism>
<dbReference type="EMBL" id="MN739579">
    <property type="protein sequence ID" value="QHT14138.1"/>
    <property type="molecule type" value="Genomic_DNA"/>
</dbReference>
<proteinExistence type="predicted"/>
<reference evidence="1" key="1">
    <citation type="journal article" date="2020" name="Nature">
        <title>Giant virus diversity and host interactions through global metagenomics.</title>
        <authorList>
            <person name="Schulz F."/>
            <person name="Roux S."/>
            <person name="Paez-Espino D."/>
            <person name="Jungbluth S."/>
            <person name="Walsh D.A."/>
            <person name="Denef V.J."/>
            <person name="McMahon K.D."/>
            <person name="Konstantinidis K.T."/>
            <person name="Eloe-Fadrosh E.A."/>
            <person name="Kyrpides N.C."/>
            <person name="Woyke T."/>
        </authorList>
    </citation>
    <scope>NUCLEOTIDE SEQUENCE</scope>
    <source>
        <strain evidence="1">GVMAG-M-3300023174-134</strain>
    </source>
</reference>
<accession>A0A6C0DB85</accession>
<name>A0A6C0DB85_9ZZZZ</name>
<evidence type="ECO:0000313" key="1">
    <source>
        <dbReference type="EMBL" id="QHT14138.1"/>
    </source>
</evidence>